<evidence type="ECO:0000259" key="17">
    <source>
        <dbReference type="PROSITE" id="PS51186"/>
    </source>
</evidence>
<dbReference type="SUPFAM" id="SSF55729">
    <property type="entry name" value="Acyl-CoA N-acyltransferases (Nat)"/>
    <property type="match status" value="1"/>
</dbReference>
<evidence type="ECO:0000256" key="1">
    <source>
        <dbReference type="ARBA" id="ARBA00001946"/>
    </source>
</evidence>
<feature type="domain" description="N-acetyltransferase" evidence="17">
    <location>
        <begin position="1"/>
        <end position="159"/>
    </location>
</feature>
<dbReference type="PROSITE" id="PS00893">
    <property type="entry name" value="NUDIX_BOX"/>
    <property type="match status" value="1"/>
</dbReference>
<comment type="caution">
    <text evidence="19">The sequence shown here is derived from an EMBL/GenBank/DDBJ whole genome shotgun (WGS) entry which is preliminary data.</text>
</comment>
<keyword evidence="3" id="KW-0515">Mutator protein</keyword>
<dbReference type="GO" id="GO:0006281">
    <property type="term" value="P:DNA repair"/>
    <property type="evidence" value="ECO:0007669"/>
    <property type="project" value="UniProtKB-KW"/>
</dbReference>
<reference evidence="19 20" key="1">
    <citation type="submission" date="2018-11" db="EMBL/GenBank/DDBJ databases">
        <title>Genomic Encyclopedia of Type Strains, Phase IV (KMG-IV): sequencing the most valuable type-strain genomes for metagenomic binning, comparative biology and taxonomic classification.</title>
        <authorList>
            <person name="Goeker M."/>
        </authorList>
    </citation>
    <scope>NUCLEOTIDE SEQUENCE [LARGE SCALE GENOMIC DNA]</scope>
    <source>
        <strain evidence="19 20">DSM 5900</strain>
    </source>
</reference>
<sequence length="293" mass="32060">MTPADAPAITALAASWEVARYTQRIPHPYPAGAAEAFIAQAAADRAAGHAEVFAVTRRDDGTFIGNIGLEQGDREGELEVGYWLGMPYWGQGFATEAVKGAIRHAFSFEVPRIVFAEVHPDNVASCRVLERAGMVETGRVQTRLRGTPVETVRYEIARPVALPTLLVAAVALVDADGRVLIAERPPGKSMAGLWEFPGGKVQPGETPEAALVRELGEELGIDTAERCLAPLTFASHRYESFHLLMPLFICRNWRGTPTPQEGQRLAWVRANRLRDYPMPPADEPLVAMLRDLL</sequence>
<dbReference type="InterPro" id="IPR047127">
    <property type="entry name" value="MutT-like"/>
</dbReference>
<dbReference type="InterPro" id="IPR016181">
    <property type="entry name" value="Acyl_CoA_acyltransferase"/>
</dbReference>
<evidence type="ECO:0000256" key="15">
    <source>
        <dbReference type="ARBA" id="ARBA00041979"/>
    </source>
</evidence>
<dbReference type="PANTHER" id="PTHR47707">
    <property type="entry name" value="8-OXO-DGTP DIPHOSPHATASE"/>
    <property type="match status" value="1"/>
</dbReference>
<dbReference type="InterPro" id="IPR020084">
    <property type="entry name" value="NUDIX_hydrolase_CS"/>
</dbReference>
<dbReference type="CDD" id="cd03425">
    <property type="entry name" value="NUDIX_MutT_NudA_like"/>
    <property type="match status" value="1"/>
</dbReference>
<dbReference type="GO" id="GO:0008413">
    <property type="term" value="F:8-oxo-7,8-dihydroguanosine triphosphate pyrophosphatase activity"/>
    <property type="evidence" value="ECO:0007669"/>
    <property type="project" value="TreeGrafter"/>
</dbReference>
<evidence type="ECO:0000256" key="14">
    <source>
        <dbReference type="ARBA" id="ARBA00041592"/>
    </source>
</evidence>
<dbReference type="InterPro" id="IPR015797">
    <property type="entry name" value="NUDIX_hydrolase-like_dom_sf"/>
</dbReference>
<dbReference type="PROSITE" id="PS51462">
    <property type="entry name" value="NUDIX"/>
    <property type="match status" value="1"/>
</dbReference>
<evidence type="ECO:0000256" key="7">
    <source>
        <dbReference type="ARBA" id="ARBA00022801"/>
    </source>
</evidence>
<dbReference type="GO" id="GO:0044716">
    <property type="term" value="F:8-oxo-GDP phosphatase activity"/>
    <property type="evidence" value="ECO:0007669"/>
    <property type="project" value="TreeGrafter"/>
</dbReference>
<dbReference type="EC" id="3.6.1.55" evidence="12"/>
<evidence type="ECO:0000259" key="18">
    <source>
        <dbReference type="PROSITE" id="PS51462"/>
    </source>
</evidence>
<evidence type="ECO:0000256" key="9">
    <source>
        <dbReference type="ARBA" id="ARBA00023204"/>
    </source>
</evidence>
<gene>
    <name evidence="19" type="ORF">EDC65_3030</name>
</gene>
<evidence type="ECO:0000256" key="4">
    <source>
        <dbReference type="ARBA" id="ARBA00022705"/>
    </source>
</evidence>
<evidence type="ECO:0000256" key="13">
    <source>
        <dbReference type="ARBA" id="ARBA00040794"/>
    </source>
</evidence>
<dbReference type="GO" id="GO:0006260">
    <property type="term" value="P:DNA replication"/>
    <property type="evidence" value="ECO:0007669"/>
    <property type="project" value="UniProtKB-KW"/>
</dbReference>
<dbReference type="PROSITE" id="PS51186">
    <property type="entry name" value="GNAT"/>
    <property type="match status" value="1"/>
</dbReference>
<comment type="cofactor">
    <cofactor evidence="1">
        <name>Mg(2+)</name>
        <dbReference type="ChEBI" id="CHEBI:18420"/>
    </cofactor>
</comment>
<dbReference type="InterPro" id="IPR000086">
    <property type="entry name" value="NUDIX_hydrolase_dom"/>
</dbReference>
<dbReference type="InterPro" id="IPR029119">
    <property type="entry name" value="MutY_C"/>
</dbReference>
<accession>A0A3N1LI06</accession>
<keyword evidence="20" id="KW-1185">Reference proteome</keyword>
<organism evidence="19 20">
    <name type="scientific">Stella humosa</name>
    <dbReference type="NCBI Taxonomy" id="94"/>
    <lineage>
        <taxon>Bacteria</taxon>
        <taxon>Pseudomonadati</taxon>
        <taxon>Pseudomonadota</taxon>
        <taxon>Alphaproteobacteria</taxon>
        <taxon>Rhodospirillales</taxon>
        <taxon>Stellaceae</taxon>
        <taxon>Stella</taxon>
    </lineage>
</organism>
<feature type="domain" description="Nudix hydrolase" evidence="18">
    <location>
        <begin position="163"/>
        <end position="293"/>
    </location>
</feature>
<proteinExistence type="inferred from homology"/>
<dbReference type="PRINTS" id="PR00502">
    <property type="entry name" value="NUDIXFAMILY"/>
</dbReference>
<evidence type="ECO:0000256" key="8">
    <source>
        <dbReference type="ARBA" id="ARBA00022842"/>
    </source>
</evidence>
<comment type="catalytic activity">
    <reaction evidence="11">
        <text>8-oxo-GTP + H2O = 8-oxo-GMP + diphosphate + H(+)</text>
        <dbReference type="Rhea" id="RHEA:67616"/>
        <dbReference type="ChEBI" id="CHEBI:15377"/>
        <dbReference type="ChEBI" id="CHEBI:15378"/>
        <dbReference type="ChEBI" id="CHEBI:33019"/>
        <dbReference type="ChEBI" id="CHEBI:143553"/>
        <dbReference type="ChEBI" id="CHEBI:145694"/>
    </reaction>
</comment>
<dbReference type="Gene3D" id="3.40.630.30">
    <property type="match status" value="1"/>
</dbReference>
<evidence type="ECO:0000256" key="5">
    <source>
        <dbReference type="ARBA" id="ARBA00022723"/>
    </source>
</evidence>
<name>A0A3N1LI06_9PROT</name>
<evidence type="ECO:0000256" key="2">
    <source>
        <dbReference type="ARBA" id="ARBA00005582"/>
    </source>
</evidence>
<dbReference type="Gene3D" id="3.90.79.10">
    <property type="entry name" value="Nucleoside Triphosphate Pyrophosphohydrolase"/>
    <property type="match status" value="1"/>
</dbReference>
<evidence type="ECO:0000313" key="19">
    <source>
        <dbReference type="EMBL" id="ROP91167.1"/>
    </source>
</evidence>
<keyword evidence="6" id="KW-0227">DNA damage</keyword>
<evidence type="ECO:0000256" key="10">
    <source>
        <dbReference type="ARBA" id="ARBA00035861"/>
    </source>
</evidence>
<dbReference type="InterPro" id="IPR000182">
    <property type="entry name" value="GNAT_dom"/>
</dbReference>
<dbReference type="GO" id="GO:0046872">
    <property type="term" value="F:metal ion binding"/>
    <property type="evidence" value="ECO:0007669"/>
    <property type="project" value="UniProtKB-KW"/>
</dbReference>
<evidence type="ECO:0000256" key="6">
    <source>
        <dbReference type="ARBA" id="ARBA00022763"/>
    </source>
</evidence>
<dbReference type="Pfam" id="PF14815">
    <property type="entry name" value="NUDIX_4"/>
    <property type="match status" value="1"/>
</dbReference>
<dbReference type="SUPFAM" id="SSF55811">
    <property type="entry name" value="Nudix"/>
    <property type="match status" value="1"/>
</dbReference>
<evidence type="ECO:0000256" key="16">
    <source>
        <dbReference type="ARBA" id="ARBA00042798"/>
    </source>
</evidence>
<keyword evidence="7" id="KW-0378">Hydrolase</keyword>
<keyword evidence="4" id="KW-0235">DNA replication</keyword>
<dbReference type="EMBL" id="RJKX01000014">
    <property type="protein sequence ID" value="ROP91167.1"/>
    <property type="molecule type" value="Genomic_DNA"/>
</dbReference>
<dbReference type="PANTHER" id="PTHR47707:SF1">
    <property type="entry name" value="NUDIX HYDROLASE FAMILY PROTEIN"/>
    <property type="match status" value="1"/>
</dbReference>
<protein>
    <recommendedName>
        <fullName evidence="13">8-oxo-dGTP diphosphatase</fullName>
        <ecNumber evidence="12">3.6.1.55</ecNumber>
    </recommendedName>
    <alternativeName>
        <fullName evidence="16">7,8-dihydro-8-oxoguanine-triphosphatase</fullName>
    </alternativeName>
    <alternativeName>
        <fullName evidence="15">Mutator protein MutT</fullName>
    </alternativeName>
    <alternativeName>
        <fullName evidence="14">dGTP pyrophosphohydrolase</fullName>
    </alternativeName>
</protein>
<evidence type="ECO:0000313" key="20">
    <source>
        <dbReference type="Proteomes" id="UP000278222"/>
    </source>
</evidence>
<comment type="catalytic activity">
    <reaction evidence="10">
        <text>8-oxo-dGTP + H2O = 8-oxo-dGMP + diphosphate + H(+)</text>
        <dbReference type="Rhea" id="RHEA:31575"/>
        <dbReference type="ChEBI" id="CHEBI:15377"/>
        <dbReference type="ChEBI" id="CHEBI:15378"/>
        <dbReference type="ChEBI" id="CHEBI:33019"/>
        <dbReference type="ChEBI" id="CHEBI:63224"/>
        <dbReference type="ChEBI" id="CHEBI:77896"/>
        <dbReference type="EC" id="3.6.1.55"/>
    </reaction>
</comment>
<dbReference type="GO" id="GO:0016747">
    <property type="term" value="F:acyltransferase activity, transferring groups other than amino-acyl groups"/>
    <property type="evidence" value="ECO:0007669"/>
    <property type="project" value="InterPro"/>
</dbReference>
<dbReference type="Pfam" id="PF13302">
    <property type="entry name" value="Acetyltransf_3"/>
    <property type="match status" value="1"/>
</dbReference>
<dbReference type="GO" id="GO:0044715">
    <property type="term" value="F:8-oxo-dGDP phosphatase activity"/>
    <property type="evidence" value="ECO:0007669"/>
    <property type="project" value="TreeGrafter"/>
</dbReference>
<keyword evidence="5" id="KW-0479">Metal-binding</keyword>
<dbReference type="InterPro" id="IPR020476">
    <property type="entry name" value="Nudix_hydrolase"/>
</dbReference>
<evidence type="ECO:0000256" key="3">
    <source>
        <dbReference type="ARBA" id="ARBA00022457"/>
    </source>
</evidence>
<dbReference type="AlphaFoldDB" id="A0A3N1LI06"/>
<dbReference type="Proteomes" id="UP000278222">
    <property type="component" value="Unassembled WGS sequence"/>
</dbReference>
<keyword evidence="8" id="KW-0460">Magnesium</keyword>
<dbReference type="FunFam" id="3.90.79.10:FF:000014">
    <property type="entry name" value="8-oxo-dGTP diphosphatase MutT"/>
    <property type="match status" value="1"/>
</dbReference>
<evidence type="ECO:0000256" key="11">
    <source>
        <dbReference type="ARBA" id="ARBA00036904"/>
    </source>
</evidence>
<comment type="similarity">
    <text evidence="2">Belongs to the Nudix hydrolase family.</text>
</comment>
<keyword evidence="9" id="KW-0234">DNA repair</keyword>
<dbReference type="GO" id="GO:0035539">
    <property type="term" value="F:8-oxo-7,8-dihydrodeoxyguanosine triphosphate pyrophosphatase activity"/>
    <property type="evidence" value="ECO:0007669"/>
    <property type="project" value="UniProtKB-EC"/>
</dbReference>
<evidence type="ECO:0000256" key="12">
    <source>
        <dbReference type="ARBA" id="ARBA00038905"/>
    </source>
</evidence>